<sequence length="113" mass="12049">MPSLFTSSTAGKSPYPSSFIREMYVMFSTILGSMSYFSSISVSLFKSSRATWSNGAWAGTLITTPVALSGSTNSAGKIITSSPLTGFLTYFPISFSPLNSSITSISLSWKESL</sequence>
<dbReference type="EMBL" id="BA000001">
    <property type="protein sequence ID" value="BAA30064.1"/>
    <property type="molecule type" value="Genomic_DNA"/>
</dbReference>
<dbReference type="Proteomes" id="UP000000752">
    <property type="component" value="Chromosome"/>
</dbReference>
<keyword evidence="1" id="KW-0812">Transmembrane</keyword>
<feature type="transmembrane region" description="Helical" evidence="1">
    <location>
        <begin position="23"/>
        <end position="45"/>
    </location>
</feature>
<dbReference type="AlphaFoldDB" id="O58699"/>
<name>O58699_PYRHO</name>
<accession>O58699</accession>
<evidence type="ECO:0000256" key="1">
    <source>
        <dbReference type="SAM" id="Phobius"/>
    </source>
</evidence>
<evidence type="ECO:0000313" key="3">
    <source>
        <dbReference type="Proteomes" id="UP000000752"/>
    </source>
</evidence>
<protein>
    <submittedName>
        <fullName evidence="2">Uncharacterized protein</fullName>
    </submittedName>
</protein>
<organism evidence="2 3">
    <name type="scientific">Pyrococcus horikoshii (strain ATCC 700860 / DSM 12428 / JCM 9974 / NBRC 100139 / OT-3)</name>
    <dbReference type="NCBI Taxonomy" id="70601"/>
    <lineage>
        <taxon>Archaea</taxon>
        <taxon>Methanobacteriati</taxon>
        <taxon>Methanobacteriota</taxon>
        <taxon>Thermococci</taxon>
        <taxon>Thermococcales</taxon>
        <taxon>Thermococcaceae</taxon>
        <taxon>Pyrococcus</taxon>
    </lineage>
</organism>
<keyword evidence="3" id="KW-1185">Reference proteome</keyword>
<dbReference type="KEGG" id="pho:PH0967"/>
<keyword evidence="1" id="KW-0472">Membrane</keyword>
<gene>
    <name evidence="2" type="ordered locus">PH0967</name>
</gene>
<proteinExistence type="predicted"/>
<dbReference type="EnsemblBacteria" id="BAA30064">
    <property type="protein sequence ID" value="BAA30064"/>
    <property type="gene ID" value="BAA30064"/>
</dbReference>
<reference evidence="2 3" key="1">
    <citation type="journal article" date="1998" name="DNA Res.">
        <title>Complete sequence and gene organization of the genome of a hyper-thermophilic archaebacterium, Pyrococcus horikoshii OT3.</title>
        <authorList>
            <person name="Kawarabayasi Y."/>
            <person name="Sawada M."/>
            <person name="Horikawa H."/>
            <person name="Haikawa Y."/>
            <person name="Hino Y."/>
            <person name="Yamamoto S."/>
            <person name="Sekine M."/>
            <person name="Baba S."/>
            <person name="Kosugi H."/>
            <person name="Hosoyama A."/>
            <person name="Nagai Y."/>
            <person name="Sakai M."/>
            <person name="Ogura K."/>
            <person name="Otuka R."/>
            <person name="Nakazawa H."/>
            <person name="Takamiya M."/>
            <person name="Ohfuku Y."/>
            <person name="Funahashi T."/>
            <person name="Tanaka T."/>
            <person name="Kudoh Y."/>
            <person name="Yamazaki J."/>
            <person name="Kushida N."/>
            <person name="Oguchi A."/>
            <person name="Aoki K."/>
            <person name="Nakamura Y."/>
            <person name="Robb T.F."/>
            <person name="Horikoshi K."/>
            <person name="Masuchi Y."/>
            <person name="Shizuya H."/>
            <person name="Kikuchi H."/>
        </authorList>
    </citation>
    <scope>NUCLEOTIDE SEQUENCE [LARGE SCALE GENOMIC DNA]</scope>
    <source>
        <strain evidence="3">ATCC 700860 / DSM 12428 / JCM 9974 / NBRC 100139 / OT-3</strain>
    </source>
</reference>
<evidence type="ECO:0000313" key="2">
    <source>
        <dbReference type="EMBL" id="BAA30064.1"/>
    </source>
</evidence>
<keyword evidence="1" id="KW-1133">Transmembrane helix</keyword>
<dbReference type="PIR" id="B71088">
    <property type="entry name" value="B71088"/>
</dbReference>